<proteinExistence type="predicted"/>
<keyword evidence="3" id="KW-1185">Reference proteome</keyword>
<evidence type="ECO:0000313" key="3">
    <source>
        <dbReference type="Proteomes" id="UP001620645"/>
    </source>
</evidence>
<accession>A0ABD2I502</accession>
<reference evidence="2 3" key="1">
    <citation type="submission" date="2024-10" db="EMBL/GenBank/DDBJ databases">
        <authorList>
            <person name="Kim D."/>
        </authorList>
    </citation>
    <scope>NUCLEOTIDE SEQUENCE [LARGE SCALE GENOMIC DNA]</scope>
    <source>
        <strain evidence="2">Taebaek</strain>
    </source>
</reference>
<dbReference type="Proteomes" id="UP001620645">
    <property type="component" value="Unassembled WGS sequence"/>
</dbReference>
<organism evidence="2 3">
    <name type="scientific">Heterodera schachtii</name>
    <name type="common">Sugarbeet cyst nematode worm</name>
    <name type="synonym">Tylenchus schachtii</name>
    <dbReference type="NCBI Taxonomy" id="97005"/>
    <lineage>
        <taxon>Eukaryota</taxon>
        <taxon>Metazoa</taxon>
        <taxon>Ecdysozoa</taxon>
        <taxon>Nematoda</taxon>
        <taxon>Chromadorea</taxon>
        <taxon>Rhabditida</taxon>
        <taxon>Tylenchina</taxon>
        <taxon>Tylenchomorpha</taxon>
        <taxon>Tylenchoidea</taxon>
        <taxon>Heteroderidae</taxon>
        <taxon>Heteroderinae</taxon>
        <taxon>Heterodera</taxon>
    </lineage>
</organism>
<dbReference type="EMBL" id="JBICCN010000451">
    <property type="protein sequence ID" value="KAL3068208.1"/>
    <property type="molecule type" value="Genomic_DNA"/>
</dbReference>
<comment type="caution">
    <text evidence="2">The sequence shown here is derived from an EMBL/GenBank/DDBJ whole genome shotgun (WGS) entry which is preliminary data.</text>
</comment>
<evidence type="ECO:0000313" key="2">
    <source>
        <dbReference type="EMBL" id="KAL3068208.1"/>
    </source>
</evidence>
<evidence type="ECO:0000256" key="1">
    <source>
        <dbReference type="SAM" id="MobiDB-lite"/>
    </source>
</evidence>
<name>A0ABD2I502_HETSC</name>
<feature type="region of interest" description="Disordered" evidence="1">
    <location>
        <begin position="201"/>
        <end position="221"/>
    </location>
</feature>
<gene>
    <name evidence="2" type="ORF">niasHS_016454</name>
</gene>
<dbReference type="AlphaFoldDB" id="A0ABD2I502"/>
<feature type="region of interest" description="Disordered" evidence="1">
    <location>
        <begin position="234"/>
        <end position="261"/>
    </location>
</feature>
<protein>
    <submittedName>
        <fullName evidence="2">Uncharacterized protein</fullName>
    </submittedName>
</protein>
<feature type="compositionally biased region" description="Pro residues" evidence="1">
    <location>
        <begin position="251"/>
        <end position="261"/>
    </location>
</feature>
<sequence>MFNFQPQKYGQLFFPEQTQFNGHIPYNPTVLAEFATWRREILGVVSPPVDPEIKQEPEDEEEIVPDVPMDDFPGNDENQPPEIGLAPPFGPVHQNALGMEFGPLPQHAFGPMNQHALGQPQLFGPAAQVHGVWQPYGQLPPPQLYMPPPVPPIAYPPPPLVPGIPFRPIPLHLIHNHPPRHPDLVHAFVAPNVLAQRPQHGQIRPQRWAPIRPPTPGVALRDPRLRRRNRELLQIIPEENVPPMRRNNQDPPQPPPPGVGA</sequence>